<dbReference type="Proteomes" id="UP001601288">
    <property type="component" value="Unassembled WGS sequence"/>
</dbReference>
<reference evidence="2 3" key="1">
    <citation type="submission" date="2024-10" db="EMBL/GenBank/DDBJ databases">
        <title>The Natural Products Discovery Center: Release of the First 8490 Sequenced Strains for Exploring Actinobacteria Biosynthetic Diversity.</title>
        <authorList>
            <person name="Kalkreuter E."/>
            <person name="Kautsar S.A."/>
            <person name="Yang D."/>
            <person name="Bader C.D."/>
            <person name="Teijaro C.N."/>
            <person name="Fluegel L."/>
            <person name="Davis C.M."/>
            <person name="Simpson J.R."/>
            <person name="Lauterbach L."/>
            <person name="Steele A.D."/>
            <person name="Gui C."/>
            <person name="Meng S."/>
            <person name="Li G."/>
            <person name="Viehrig K."/>
            <person name="Ye F."/>
            <person name="Su P."/>
            <person name="Kiefer A.F."/>
            <person name="Nichols A."/>
            <person name="Cepeda A.J."/>
            <person name="Yan W."/>
            <person name="Fan B."/>
            <person name="Jiang Y."/>
            <person name="Adhikari A."/>
            <person name="Zheng C.-J."/>
            <person name="Schuster L."/>
            <person name="Cowan T.M."/>
            <person name="Smanski M.J."/>
            <person name="Chevrette M.G."/>
            <person name="De Carvalho L.P.S."/>
            <person name="Shen B."/>
        </authorList>
    </citation>
    <scope>NUCLEOTIDE SEQUENCE [LARGE SCALE GENOMIC DNA]</scope>
    <source>
        <strain evidence="2 3">NPDC007066</strain>
    </source>
</reference>
<gene>
    <name evidence="2" type="ORF">ACFYM3_39800</name>
</gene>
<feature type="region of interest" description="Disordered" evidence="1">
    <location>
        <begin position="81"/>
        <end position="104"/>
    </location>
</feature>
<evidence type="ECO:0000256" key="1">
    <source>
        <dbReference type="SAM" id="MobiDB-lite"/>
    </source>
</evidence>
<feature type="region of interest" description="Disordered" evidence="1">
    <location>
        <begin position="19"/>
        <end position="64"/>
    </location>
</feature>
<protein>
    <submittedName>
        <fullName evidence="2">Uncharacterized protein</fullName>
    </submittedName>
</protein>
<dbReference type="RefSeq" id="WP_358290952.1">
    <property type="nucleotide sequence ID" value="NZ_JBEYGJ010000045.1"/>
</dbReference>
<comment type="caution">
    <text evidence="2">The sequence shown here is derived from an EMBL/GenBank/DDBJ whole genome shotgun (WGS) entry which is preliminary data.</text>
</comment>
<sequence>MTDLIHRLFDWVCALVKGPGGPPPLRPPAPGLPVGQAPIITPPLPPHRSPYATQDDTPLDGTATSSVRPYLLAHEQHHHRRRLATATLGQPVSGPYWVPGHEAA</sequence>
<feature type="compositionally biased region" description="Polar residues" evidence="1">
    <location>
        <begin position="51"/>
        <end position="64"/>
    </location>
</feature>
<feature type="compositionally biased region" description="Pro residues" evidence="1">
    <location>
        <begin position="20"/>
        <end position="31"/>
    </location>
</feature>
<evidence type="ECO:0000313" key="2">
    <source>
        <dbReference type="EMBL" id="MFE9230622.1"/>
    </source>
</evidence>
<keyword evidence="3" id="KW-1185">Reference proteome</keyword>
<organism evidence="2 3">
    <name type="scientific">Streptomyces massasporeus</name>
    <dbReference type="NCBI Taxonomy" id="67324"/>
    <lineage>
        <taxon>Bacteria</taxon>
        <taxon>Bacillati</taxon>
        <taxon>Actinomycetota</taxon>
        <taxon>Actinomycetes</taxon>
        <taxon>Kitasatosporales</taxon>
        <taxon>Streptomycetaceae</taxon>
        <taxon>Streptomyces</taxon>
    </lineage>
</organism>
<name>A0ABW6LSS7_9ACTN</name>
<dbReference type="EMBL" id="JBIAFP010000037">
    <property type="protein sequence ID" value="MFE9230622.1"/>
    <property type="molecule type" value="Genomic_DNA"/>
</dbReference>
<accession>A0ABW6LSS7</accession>
<evidence type="ECO:0000313" key="3">
    <source>
        <dbReference type="Proteomes" id="UP001601288"/>
    </source>
</evidence>
<proteinExistence type="predicted"/>